<dbReference type="Pfam" id="PF12667">
    <property type="entry name" value="NigD_N"/>
    <property type="match status" value="1"/>
</dbReference>
<reference evidence="2" key="1">
    <citation type="journal article" date="2012" name="PLoS ONE">
        <title>Gene sets for utilization of primary and secondary nutrition supplies in the distal gut of endangered iberian lynx.</title>
        <authorList>
            <person name="Alcaide M."/>
            <person name="Messina E."/>
            <person name="Richter M."/>
            <person name="Bargiela R."/>
            <person name="Peplies J."/>
            <person name="Huws S.A."/>
            <person name="Newbold C.J."/>
            <person name="Golyshin P.N."/>
            <person name="Simon M.A."/>
            <person name="Lopez G."/>
            <person name="Yakimov M.M."/>
            <person name="Ferrer M."/>
        </authorList>
    </citation>
    <scope>NUCLEOTIDE SEQUENCE</scope>
</reference>
<comment type="caution">
    <text evidence="2">The sequence shown here is derived from an EMBL/GenBank/DDBJ whole genome shotgun (WGS) entry which is preliminary data.</text>
</comment>
<dbReference type="InterPro" id="IPR024299">
    <property type="entry name" value="NigD-like_OB_dom"/>
</dbReference>
<evidence type="ECO:0000259" key="1">
    <source>
        <dbReference type="Pfam" id="PF12667"/>
    </source>
</evidence>
<dbReference type="InterPro" id="IPR038179">
    <property type="entry name" value="NigD-like_N_sf"/>
</dbReference>
<dbReference type="PROSITE" id="PS51257">
    <property type="entry name" value="PROKAR_LIPOPROTEIN"/>
    <property type="match status" value="1"/>
</dbReference>
<organism evidence="2">
    <name type="scientific">gut metagenome</name>
    <dbReference type="NCBI Taxonomy" id="749906"/>
    <lineage>
        <taxon>unclassified sequences</taxon>
        <taxon>metagenomes</taxon>
        <taxon>organismal metagenomes</taxon>
    </lineage>
</organism>
<accession>J9H138</accession>
<sequence>MNQKGIKKLKTFGMASLCTCVMAFALQSCLDNDDTKYTQLAIGTIEMIEGQDYYFSLDAGGKMYPGDTTQINNYPLKSGQRAFIYFDLLDEKVPGYDYNAMVYRIENILTKDIVRMPSEESE</sequence>
<feature type="non-terminal residue" evidence="2">
    <location>
        <position position="122"/>
    </location>
</feature>
<name>J9H138_9ZZZZ</name>
<dbReference type="Gene3D" id="2.40.50.500">
    <property type="entry name" value="NigD-like N-terminal OB domain"/>
    <property type="match status" value="1"/>
</dbReference>
<dbReference type="EMBL" id="AMCI01000391">
    <property type="protein sequence ID" value="EJX09438.1"/>
    <property type="molecule type" value="Genomic_DNA"/>
</dbReference>
<proteinExistence type="predicted"/>
<evidence type="ECO:0000313" key="2">
    <source>
        <dbReference type="EMBL" id="EJX09438.1"/>
    </source>
</evidence>
<dbReference type="AlphaFoldDB" id="J9H138"/>
<protein>
    <recommendedName>
        <fullName evidence="1">NigD-like N-terminal OB domain-containing protein</fullName>
    </recommendedName>
</protein>
<feature type="domain" description="NigD-like N-terminal OB" evidence="1">
    <location>
        <begin position="42"/>
        <end position="108"/>
    </location>
</feature>
<gene>
    <name evidence="2" type="ORF">EVA_02449</name>
</gene>